<proteinExistence type="predicted"/>
<sequence length="88" mass="10105">MFTATKSFERFRQPKSVQDEKRSVDNAIPKSTAYKNKRSCKVFEEWKQDRVVKSCTLELGVLFTTKDFEEGVQTLDTAITDMSACSLK</sequence>
<evidence type="ECO:0000256" key="1">
    <source>
        <dbReference type="SAM" id="MobiDB-lite"/>
    </source>
</evidence>
<accession>A0AAD9Q0E6</accession>
<dbReference type="EMBL" id="JARQWQ010000089">
    <property type="protein sequence ID" value="KAK2552186.1"/>
    <property type="molecule type" value="Genomic_DNA"/>
</dbReference>
<gene>
    <name evidence="2" type="ORF">P5673_026699</name>
</gene>
<name>A0AAD9Q0E6_ACRCE</name>
<protein>
    <submittedName>
        <fullName evidence="2">Uncharacterized protein</fullName>
    </submittedName>
</protein>
<organism evidence="2 3">
    <name type="scientific">Acropora cervicornis</name>
    <name type="common">Staghorn coral</name>
    <dbReference type="NCBI Taxonomy" id="6130"/>
    <lineage>
        <taxon>Eukaryota</taxon>
        <taxon>Metazoa</taxon>
        <taxon>Cnidaria</taxon>
        <taxon>Anthozoa</taxon>
        <taxon>Hexacorallia</taxon>
        <taxon>Scleractinia</taxon>
        <taxon>Astrocoeniina</taxon>
        <taxon>Acroporidae</taxon>
        <taxon>Acropora</taxon>
    </lineage>
</organism>
<feature type="compositionally biased region" description="Basic and acidic residues" evidence="1">
    <location>
        <begin position="7"/>
        <end position="24"/>
    </location>
</feature>
<dbReference type="Proteomes" id="UP001249851">
    <property type="component" value="Unassembled WGS sequence"/>
</dbReference>
<feature type="region of interest" description="Disordered" evidence="1">
    <location>
        <begin position="1"/>
        <end position="24"/>
    </location>
</feature>
<comment type="caution">
    <text evidence="2">The sequence shown here is derived from an EMBL/GenBank/DDBJ whole genome shotgun (WGS) entry which is preliminary data.</text>
</comment>
<keyword evidence="3" id="KW-1185">Reference proteome</keyword>
<reference evidence="2" key="1">
    <citation type="journal article" date="2023" name="G3 (Bethesda)">
        <title>Whole genome assembly and annotation of the endangered Caribbean coral Acropora cervicornis.</title>
        <authorList>
            <person name="Selwyn J.D."/>
            <person name="Vollmer S.V."/>
        </authorList>
    </citation>
    <scope>NUCLEOTIDE SEQUENCE</scope>
    <source>
        <strain evidence="2">K2</strain>
    </source>
</reference>
<dbReference type="AlphaFoldDB" id="A0AAD9Q0E6"/>
<evidence type="ECO:0000313" key="3">
    <source>
        <dbReference type="Proteomes" id="UP001249851"/>
    </source>
</evidence>
<evidence type="ECO:0000313" key="2">
    <source>
        <dbReference type="EMBL" id="KAK2552186.1"/>
    </source>
</evidence>
<reference evidence="2" key="2">
    <citation type="journal article" date="2023" name="Science">
        <title>Genomic signatures of disease resistance in endangered staghorn corals.</title>
        <authorList>
            <person name="Vollmer S.V."/>
            <person name="Selwyn J.D."/>
            <person name="Despard B.A."/>
            <person name="Roesel C.L."/>
        </authorList>
    </citation>
    <scope>NUCLEOTIDE SEQUENCE</scope>
    <source>
        <strain evidence="2">K2</strain>
    </source>
</reference>